<organism evidence="1 2">
    <name type="scientific">Hypoxylon rubiginosum</name>
    <dbReference type="NCBI Taxonomy" id="110542"/>
    <lineage>
        <taxon>Eukaryota</taxon>
        <taxon>Fungi</taxon>
        <taxon>Dikarya</taxon>
        <taxon>Ascomycota</taxon>
        <taxon>Pezizomycotina</taxon>
        <taxon>Sordariomycetes</taxon>
        <taxon>Xylariomycetidae</taxon>
        <taxon>Xylariales</taxon>
        <taxon>Hypoxylaceae</taxon>
        <taxon>Hypoxylon</taxon>
    </lineage>
</organism>
<protein>
    <submittedName>
        <fullName evidence="1">Uncharacterized protein</fullName>
    </submittedName>
</protein>
<dbReference type="Proteomes" id="UP001497700">
    <property type="component" value="Unassembled WGS sequence"/>
</dbReference>
<reference evidence="1 2" key="1">
    <citation type="journal article" date="2022" name="New Phytol.">
        <title>Ecological generalism drives hyperdiversity of secondary metabolite gene clusters in xylarialean endophytes.</title>
        <authorList>
            <person name="Franco M.E.E."/>
            <person name="Wisecaver J.H."/>
            <person name="Arnold A.E."/>
            <person name="Ju Y.M."/>
            <person name="Slot J.C."/>
            <person name="Ahrendt S."/>
            <person name="Moore L.P."/>
            <person name="Eastman K.E."/>
            <person name="Scott K."/>
            <person name="Konkel Z."/>
            <person name="Mondo S.J."/>
            <person name="Kuo A."/>
            <person name="Hayes R.D."/>
            <person name="Haridas S."/>
            <person name="Andreopoulos B."/>
            <person name="Riley R."/>
            <person name="LaButti K."/>
            <person name="Pangilinan J."/>
            <person name="Lipzen A."/>
            <person name="Amirebrahimi M."/>
            <person name="Yan J."/>
            <person name="Adam C."/>
            <person name="Keymanesh K."/>
            <person name="Ng V."/>
            <person name="Louie K."/>
            <person name="Northen T."/>
            <person name="Drula E."/>
            <person name="Henrissat B."/>
            <person name="Hsieh H.M."/>
            <person name="Youens-Clark K."/>
            <person name="Lutzoni F."/>
            <person name="Miadlikowska J."/>
            <person name="Eastwood D.C."/>
            <person name="Hamelin R.C."/>
            <person name="Grigoriev I.V."/>
            <person name="U'Ren J.M."/>
        </authorList>
    </citation>
    <scope>NUCLEOTIDE SEQUENCE [LARGE SCALE GENOMIC DNA]</scope>
    <source>
        <strain evidence="1 2">CBS 119005</strain>
    </source>
</reference>
<evidence type="ECO:0000313" key="1">
    <source>
        <dbReference type="EMBL" id="KAI4860328.1"/>
    </source>
</evidence>
<evidence type="ECO:0000313" key="2">
    <source>
        <dbReference type="Proteomes" id="UP001497700"/>
    </source>
</evidence>
<keyword evidence="2" id="KW-1185">Reference proteome</keyword>
<gene>
    <name evidence="1" type="ORF">F4820DRAFT_116187</name>
</gene>
<name>A0ACB9YME4_9PEZI</name>
<dbReference type="EMBL" id="MU393590">
    <property type="protein sequence ID" value="KAI4860328.1"/>
    <property type="molecule type" value="Genomic_DNA"/>
</dbReference>
<proteinExistence type="predicted"/>
<sequence length="243" mass="26585">MSSRAQQAQQQPATADQIHLAFLRPAILQILRAQGYYATTPGTADAITELAANYMTTICQRTARHAEINNEFGYPGIPDVVDVRMGLEDCGALWPIRDLTSQEVKGEEDTQGVDDFIQWSTGKKNQRIRKVAGLDKPNTGDIGVEGVEEQRPTDYLNALKRKHNKMDDDSKYAATILGRGIVDGEVALEGGEVSSLRAWKRARHENSQRPAEPAVADADSRPASSGLSSLADEDVAGYMDFHS</sequence>
<accession>A0ACB9YME4</accession>
<comment type="caution">
    <text evidence="1">The sequence shown here is derived from an EMBL/GenBank/DDBJ whole genome shotgun (WGS) entry which is preliminary data.</text>
</comment>